<protein>
    <recommendedName>
        <fullName evidence="7">THAP-type domain-containing protein</fullName>
    </recommendedName>
</protein>
<keyword evidence="2 5" id="KW-0863">Zinc-finger</keyword>
<keyword evidence="1" id="KW-0479">Metal-binding</keyword>
<organism evidence="8 9">
    <name type="scientific">Salarias fasciatus</name>
    <name type="common">Jewelled blenny</name>
    <name type="synonym">Blennius fasciatus</name>
    <dbReference type="NCBI Taxonomy" id="181472"/>
    <lineage>
        <taxon>Eukaryota</taxon>
        <taxon>Metazoa</taxon>
        <taxon>Chordata</taxon>
        <taxon>Craniata</taxon>
        <taxon>Vertebrata</taxon>
        <taxon>Euteleostomi</taxon>
        <taxon>Actinopterygii</taxon>
        <taxon>Neopterygii</taxon>
        <taxon>Teleostei</taxon>
        <taxon>Neoteleostei</taxon>
        <taxon>Acanthomorphata</taxon>
        <taxon>Ovalentaria</taxon>
        <taxon>Blenniimorphae</taxon>
        <taxon>Blenniiformes</taxon>
        <taxon>Blennioidei</taxon>
        <taxon>Blenniidae</taxon>
        <taxon>Salariinae</taxon>
        <taxon>Salarias</taxon>
    </lineage>
</organism>
<evidence type="ECO:0000256" key="6">
    <source>
        <dbReference type="SAM" id="Coils"/>
    </source>
</evidence>
<proteinExistence type="predicted"/>
<dbReference type="PANTHER" id="PTHR47696:SF1">
    <property type="entry name" value="THAP DOMAIN-CONTAINING PROTEIN 2"/>
    <property type="match status" value="1"/>
</dbReference>
<feature type="domain" description="THAP-type" evidence="7">
    <location>
        <begin position="1"/>
        <end position="84"/>
    </location>
</feature>
<keyword evidence="6" id="KW-0175">Coiled coil</keyword>
<evidence type="ECO:0000256" key="3">
    <source>
        <dbReference type="ARBA" id="ARBA00022833"/>
    </source>
</evidence>
<evidence type="ECO:0000256" key="2">
    <source>
        <dbReference type="ARBA" id="ARBA00022771"/>
    </source>
</evidence>
<keyword evidence="3" id="KW-0862">Zinc</keyword>
<evidence type="ECO:0000256" key="1">
    <source>
        <dbReference type="ARBA" id="ARBA00022723"/>
    </source>
</evidence>
<dbReference type="GO" id="GO:0003677">
    <property type="term" value="F:DNA binding"/>
    <property type="evidence" value="ECO:0007669"/>
    <property type="project" value="UniProtKB-UniRule"/>
</dbReference>
<dbReference type="Gene3D" id="6.20.210.20">
    <property type="entry name" value="THAP domain"/>
    <property type="match status" value="1"/>
</dbReference>
<accession>A0A672GPR4</accession>
<dbReference type="SUPFAM" id="SSF57716">
    <property type="entry name" value="Glucocorticoid receptor-like (DNA-binding domain)"/>
    <property type="match status" value="1"/>
</dbReference>
<dbReference type="SMART" id="SM00692">
    <property type="entry name" value="DM3"/>
    <property type="match status" value="1"/>
</dbReference>
<dbReference type="Proteomes" id="UP000472267">
    <property type="component" value="Chromosome 5"/>
</dbReference>
<dbReference type="Ensembl" id="ENSSFAT00005021625.1">
    <property type="protein sequence ID" value="ENSSFAP00005020768.1"/>
    <property type="gene ID" value="ENSSFAG00005010767.1"/>
</dbReference>
<dbReference type="InterPro" id="IPR026521">
    <property type="entry name" value="THAP2"/>
</dbReference>
<dbReference type="SMART" id="SM00980">
    <property type="entry name" value="THAP"/>
    <property type="match status" value="1"/>
</dbReference>
<dbReference type="GO" id="GO:0008270">
    <property type="term" value="F:zinc ion binding"/>
    <property type="evidence" value="ECO:0007669"/>
    <property type="project" value="UniProtKB-KW"/>
</dbReference>
<name>A0A672GPR4_SALFA</name>
<evidence type="ECO:0000256" key="5">
    <source>
        <dbReference type="PROSITE-ProRule" id="PRU00309"/>
    </source>
</evidence>
<evidence type="ECO:0000313" key="8">
    <source>
        <dbReference type="Ensembl" id="ENSSFAP00005020768.1"/>
    </source>
</evidence>
<feature type="coiled-coil region" evidence="6">
    <location>
        <begin position="142"/>
        <end position="190"/>
    </location>
</feature>
<dbReference type="InterPro" id="IPR006612">
    <property type="entry name" value="THAP_Znf"/>
</dbReference>
<dbReference type="PROSITE" id="PS50950">
    <property type="entry name" value="ZF_THAP"/>
    <property type="match status" value="1"/>
</dbReference>
<evidence type="ECO:0000256" key="4">
    <source>
        <dbReference type="ARBA" id="ARBA00023125"/>
    </source>
</evidence>
<sequence length="212" mass="24753">MPDFCAAYGCSNERSLQTRALLFLPFLRFPKSGELRRQWELALKRDDFVVNNRSLVCSDHFHKEDFDRTGQTVRLKAGAVPKIFNFPAHLQRVCLSLHLMACHYTVHHSGAATEETQMTRKRESCDHLYALPSCPKALKSKLDAASQMVRKLQREKGNAMARERRAKKNMRALLEELKDKNLINEELKDKLECYSGKINNYIKYIFFFWVCY</sequence>
<keyword evidence="4 5" id="KW-0238">DNA-binding</keyword>
<dbReference type="InterPro" id="IPR038441">
    <property type="entry name" value="THAP_Znf_sf"/>
</dbReference>
<dbReference type="PANTHER" id="PTHR47696">
    <property type="entry name" value="THAP DOMAIN-CONTAINING PROTEIN 2"/>
    <property type="match status" value="1"/>
</dbReference>
<reference evidence="8" key="2">
    <citation type="submission" date="2025-08" db="UniProtKB">
        <authorList>
            <consortium name="Ensembl"/>
        </authorList>
    </citation>
    <scope>IDENTIFICATION</scope>
</reference>
<dbReference type="Pfam" id="PF05485">
    <property type="entry name" value="THAP"/>
    <property type="match status" value="1"/>
</dbReference>
<evidence type="ECO:0000259" key="7">
    <source>
        <dbReference type="PROSITE" id="PS50950"/>
    </source>
</evidence>
<dbReference type="AlphaFoldDB" id="A0A672GPR4"/>
<reference evidence="8" key="3">
    <citation type="submission" date="2025-09" db="UniProtKB">
        <authorList>
            <consortium name="Ensembl"/>
        </authorList>
    </citation>
    <scope>IDENTIFICATION</scope>
</reference>
<keyword evidence="9" id="KW-1185">Reference proteome</keyword>
<reference evidence="8" key="1">
    <citation type="submission" date="2019-06" db="EMBL/GenBank/DDBJ databases">
        <authorList>
            <consortium name="Wellcome Sanger Institute Data Sharing"/>
        </authorList>
    </citation>
    <scope>NUCLEOTIDE SEQUENCE [LARGE SCALE GENOMIC DNA]</scope>
</reference>
<evidence type="ECO:0000313" key="9">
    <source>
        <dbReference type="Proteomes" id="UP000472267"/>
    </source>
</evidence>